<keyword evidence="2 3" id="KW-0802">TPR repeat</keyword>
<dbReference type="PANTHER" id="PTHR44858">
    <property type="entry name" value="TETRATRICOPEPTIDE REPEAT PROTEIN 6"/>
    <property type="match status" value="1"/>
</dbReference>
<dbReference type="Gene3D" id="1.25.40.10">
    <property type="entry name" value="Tetratricopeptide repeat domain"/>
    <property type="match status" value="4"/>
</dbReference>
<dbReference type="Pfam" id="PF13414">
    <property type="entry name" value="TPR_11"/>
    <property type="match status" value="2"/>
</dbReference>
<dbReference type="InterPro" id="IPR019734">
    <property type="entry name" value="TPR_rpt"/>
</dbReference>
<protein>
    <submittedName>
        <fullName evidence="4">Tetratricopeptide repeat protein</fullName>
    </submittedName>
</protein>
<feature type="repeat" description="TPR" evidence="3">
    <location>
        <begin position="577"/>
        <end position="610"/>
    </location>
</feature>
<dbReference type="Pfam" id="PF13181">
    <property type="entry name" value="TPR_8"/>
    <property type="match status" value="1"/>
</dbReference>
<dbReference type="Pfam" id="PF13432">
    <property type="entry name" value="TPR_16"/>
    <property type="match status" value="1"/>
</dbReference>
<proteinExistence type="predicted"/>
<evidence type="ECO:0000313" key="5">
    <source>
        <dbReference type="Proteomes" id="UP000659388"/>
    </source>
</evidence>
<comment type="caution">
    <text evidence="4">The sequence shown here is derived from an EMBL/GenBank/DDBJ whole genome shotgun (WGS) entry which is preliminary data.</text>
</comment>
<feature type="repeat" description="TPR" evidence="3">
    <location>
        <begin position="509"/>
        <end position="542"/>
    </location>
</feature>
<evidence type="ECO:0000256" key="3">
    <source>
        <dbReference type="PROSITE-ProRule" id="PRU00339"/>
    </source>
</evidence>
<dbReference type="PANTHER" id="PTHR44858:SF1">
    <property type="entry name" value="UDP-N-ACETYLGLUCOSAMINE--PEPTIDE N-ACETYLGLUCOSAMINYLTRANSFERASE SPINDLY-RELATED"/>
    <property type="match status" value="1"/>
</dbReference>
<keyword evidence="5" id="KW-1185">Reference proteome</keyword>
<reference evidence="4" key="1">
    <citation type="submission" date="2021-01" db="EMBL/GenBank/DDBJ databases">
        <title>Fulvivirga kasyanovii gen. nov., sp nov., a novel member of the phylum Bacteroidetes isolated from seawater in a mussel farm.</title>
        <authorList>
            <person name="Zhao L.-H."/>
            <person name="Wang Z.-J."/>
        </authorList>
    </citation>
    <scope>NUCLEOTIDE SEQUENCE</scope>
    <source>
        <strain evidence="4">2943</strain>
    </source>
</reference>
<dbReference type="SMART" id="SM00028">
    <property type="entry name" value="TPR"/>
    <property type="match status" value="10"/>
</dbReference>
<gene>
    <name evidence="4" type="ORF">JL102_19460</name>
</gene>
<evidence type="ECO:0000256" key="1">
    <source>
        <dbReference type="ARBA" id="ARBA00022737"/>
    </source>
</evidence>
<dbReference type="Proteomes" id="UP000659388">
    <property type="component" value="Unassembled WGS sequence"/>
</dbReference>
<dbReference type="EMBL" id="JAESIY010000012">
    <property type="protein sequence ID" value="MBL3658339.1"/>
    <property type="molecule type" value="Genomic_DNA"/>
</dbReference>
<dbReference type="PROSITE" id="PS50005">
    <property type="entry name" value="TPR"/>
    <property type="match status" value="5"/>
</dbReference>
<feature type="repeat" description="TPR" evidence="3">
    <location>
        <begin position="338"/>
        <end position="371"/>
    </location>
</feature>
<dbReference type="InterPro" id="IPR011990">
    <property type="entry name" value="TPR-like_helical_dom_sf"/>
</dbReference>
<dbReference type="AlphaFoldDB" id="A0A937FCM9"/>
<organism evidence="4 5">
    <name type="scientific">Fulvivirga sediminis</name>
    <dbReference type="NCBI Taxonomy" id="2803949"/>
    <lineage>
        <taxon>Bacteria</taxon>
        <taxon>Pseudomonadati</taxon>
        <taxon>Bacteroidota</taxon>
        <taxon>Cytophagia</taxon>
        <taxon>Cytophagales</taxon>
        <taxon>Fulvivirgaceae</taxon>
        <taxon>Fulvivirga</taxon>
    </lineage>
</organism>
<dbReference type="InterPro" id="IPR050498">
    <property type="entry name" value="Ycf3"/>
</dbReference>
<evidence type="ECO:0000313" key="4">
    <source>
        <dbReference type="EMBL" id="MBL3658339.1"/>
    </source>
</evidence>
<keyword evidence="1" id="KW-0677">Repeat</keyword>
<accession>A0A937FCM9</accession>
<sequence length="689" mass="79416">MSITETKGCEVKGEFLWSDYYNTKTEFSGSLEGEYLIIREDRLVQGRYLKVSANLYKFKIQPSDTIVGTSYFENEEVASFKIMKSTTLNAGQLSSFEHRCDENSKKYGIASIGKESHIFLDEIVEKQRSFMKSTVASLSTKYTGTISYGQVELPMVSYFKPGGYTYMEISFQNLKLIQAQNPEYAWSSDPNKKEIEKYPIDSLVMIDASNQQGLTQNSFLSSIDNGYAAAELKYANLDGRNAHRVKLVSPDGKDVQVFYFDTDSFYLVREEIGLGLSVFKEYKEVGGVVMCTHSVDYKVGDDARILVLETMETGLDIENELFFIPKNYEGKIVDGEKELTPTNLANQEFQSGNYERAIELYTKAIALNSYDDFLYYQRGVSRYNLGKYYPAIGDLERAIELNPHKAEYFNYRGLCKYALRDYNQANDDFKYALAIDSTYAQAYYNRAYTQFSLRQSDSALFNLNKAIEYNPNNPNYYHDRAVLFLQQNETYEAVRDYKAAMSLGYKDHGSLKNKLGVAYFQMDDYDSAALYFEGAIEDDPQNFQYHKNFANSFFYKGEYDRSLKEFKIAKKLNDEDDELINNMGLCYYYTEDYNQAIDCYNRAIEINKMNPSYYSNLAFAYSGLYKYQEAIGSLTSSLEYYAKAPMVYMERGKLYKLQNDRFAACKDFKKAVDLGLDEAQELLDQNCDF</sequence>
<feature type="repeat" description="TPR" evidence="3">
    <location>
        <begin position="440"/>
        <end position="473"/>
    </location>
</feature>
<dbReference type="SUPFAM" id="SSF48452">
    <property type="entry name" value="TPR-like"/>
    <property type="match status" value="1"/>
</dbReference>
<evidence type="ECO:0000256" key="2">
    <source>
        <dbReference type="ARBA" id="ARBA00022803"/>
    </source>
</evidence>
<feature type="repeat" description="TPR" evidence="3">
    <location>
        <begin position="372"/>
        <end position="405"/>
    </location>
</feature>
<name>A0A937FCM9_9BACT</name>